<proteinExistence type="predicted"/>
<dbReference type="OrthoDB" id="1467886at2"/>
<reference evidence="1 2" key="1">
    <citation type="submission" date="2017-12" db="EMBL/GenBank/DDBJ databases">
        <title>The draft genome sequence of Brumimicrobium saltpan LHR20.</title>
        <authorList>
            <person name="Do Z.-J."/>
            <person name="Luo H.-R."/>
        </authorList>
    </citation>
    <scope>NUCLEOTIDE SEQUENCE [LARGE SCALE GENOMIC DNA]</scope>
    <source>
        <strain evidence="1 2">LHR20</strain>
    </source>
</reference>
<dbReference type="RefSeq" id="WP_101335752.1">
    <property type="nucleotide sequence ID" value="NZ_PJNI01000024.1"/>
</dbReference>
<accession>A0A2I0QZ06</accession>
<evidence type="ECO:0000313" key="1">
    <source>
        <dbReference type="EMBL" id="PKR79561.1"/>
    </source>
</evidence>
<sequence>MGSKIKIRELEEIFNLIISKLEFEFNKGEIELNDDLYRIIPTQHWSITKVENELIGSLNDDINELKKLISDTSRPTTFVDLDRCASLLRAISERFNSAIG</sequence>
<dbReference type="EMBL" id="PJNI01000024">
    <property type="protein sequence ID" value="PKR79561.1"/>
    <property type="molecule type" value="Genomic_DNA"/>
</dbReference>
<comment type="caution">
    <text evidence="1">The sequence shown here is derived from an EMBL/GenBank/DDBJ whole genome shotgun (WGS) entry which is preliminary data.</text>
</comment>
<dbReference type="Proteomes" id="UP000236654">
    <property type="component" value="Unassembled WGS sequence"/>
</dbReference>
<organism evidence="1 2">
    <name type="scientific">Brumimicrobium salinarum</name>
    <dbReference type="NCBI Taxonomy" id="2058658"/>
    <lineage>
        <taxon>Bacteria</taxon>
        <taxon>Pseudomonadati</taxon>
        <taxon>Bacteroidota</taxon>
        <taxon>Flavobacteriia</taxon>
        <taxon>Flavobacteriales</taxon>
        <taxon>Crocinitomicaceae</taxon>
        <taxon>Brumimicrobium</taxon>
    </lineage>
</organism>
<protein>
    <submittedName>
        <fullName evidence="1">Uncharacterized protein</fullName>
    </submittedName>
</protein>
<dbReference type="AlphaFoldDB" id="A0A2I0QZ06"/>
<keyword evidence="2" id="KW-1185">Reference proteome</keyword>
<gene>
    <name evidence="1" type="ORF">CW751_14520</name>
</gene>
<name>A0A2I0QZ06_9FLAO</name>
<evidence type="ECO:0000313" key="2">
    <source>
        <dbReference type="Proteomes" id="UP000236654"/>
    </source>
</evidence>